<proteinExistence type="predicted"/>
<keyword evidence="2" id="KW-1185">Reference proteome</keyword>
<accession>A0ACD5YUN9</accession>
<organism evidence="1 2">
    <name type="scientific">Avena sativa</name>
    <name type="common">Oat</name>
    <dbReference type="NCBI Taxonomy" id="4498"/>
    <lineage>
        <taxon>Eukaryota</taxon>
        <taxon>Viridiplantae</taxon>
        <taxon>Streptophyta</taxon>
        <taxon>Embryophyta</taxon>
        <taxon>Tracheophyta</taxon>
        <taxon>Spermatophyta</taxon>
        <taxon>Magnoliopsida</taxon>
        <taxon>Liliopsida</taxon>
        <taxon>Poales</taxon>
        <taxon>Poaceae</taxon>
        <taxon>BOP clade</taxon>
        <taxon>Pooideae</taxon>
        <taxon>Poodae</taxon>
        <taxon>Poeae</taxon>
        <taxon>Poeae Chloroplast Group 1 (Aveneae type)</taxon>
        <taxon>Aveninae</taxon>
        <taxon>Avena</taxon>
    </lineage>
</organism>
<evidence type="ECO:0000313" key="2">
    <source>
        <dbReference type="Proteomes" id="UP001732700"/>
    </source>
</evidence>
<evidence type="ECO:0000313" key="1">
    <source>
        <dbReference type="EnsemblPlants" id="AVESA.00010b.r2.6AG1045210.1.CDS.1"/>
    </source>
</evidence>
<dbReference type="EnsemblPlants" id="AVESA.00010b.r2.6AG1045210.1">
    <property type="protein sequence ID" value="AVESA.00010b.r2.6AG1045210.1.CDS.1"/>
    <property type="gene ID" value="AVESA.00010b.r2.6AG1045210"/>
</dbReference>
<reference evidence="1" key="1">
    <citation type="submission" date="2021-05" db="EMBL/GenBank/DDBJ databases">
        <authorList>
            <person name="Scholz U."/>
            <person name="Mascher M."/>
            <person name="Fiebig A."/>
        </authorList>
    </citation>
    <scope>NUCLEOTIDE SEQUENCE [LARGE SCALE GENOMIC DNA]</scope>
</reference>
<sequence>MRSTPDDLIAITGNIWKYPLILCRPGKGAWVPRLLAMPYFRIIDLVFVGDKLYAITKAEDLFALHLAEDGDGRPTVTSVKRIIRHAPGHDEDTYDLGLWKRFTDIDSSSDEDEAPTEENSHDDDYERFAFIEESTLSECEEGVLEGEGAIHTSRNLVVESQGKLLMVKRVHQLSAFTSTTDHTRKVEVFEADMKTSAWVPVNSGLGGGGQAIFISNRFSNIISACGEVEEDVVYFPDTNDMFDMKSRIIRPTMPMDRLSHKRGAWVFPPHLVV</sequence>
<protein>
    <submittedName>
        <fullName evidence="1">Uncharacterized protein</fullName>
    </submittedName>
</protein>
<dbReference type="Proteomes" id="UP001732700">
    <property type="component" value="Chromosome 6A"/>
</dbReference>
<reference evidence="1" key="2">
    <citation type="submission" date="2025-09" db="UniProtKB">
        <authorList>
            <consortium name="EnsemblPlants"/>
        </authorList>
    </citation>
    <scope>IDENTIFICATION</scope>
</reference>
<name>A0ACD5YUN9_AVESA</name>